<evidence type="ECO:0000313" key="3">
    <source>
        <dbReference type="EMBL" id="MFB9776687.1"/>
    </source>
</evidence>
<proteinExistence type="predicted"/>
<keyword evidence="2" id="KW-0732">Signal</keyword>
<feature type="region of interest" description="Disordered" evidence="1">
    <location>
        <begin position="139"/>
        <end position="169"/>
    </location>
</feature>
<dbReference type="EMBL" id="JBHMAU010000065">
    <property type="protein sequence ID" value="MFB9776687.1"/>
    <property type="molecule type" value="Genomic_DNA"/>
</dbReference>
<accession>A0ABV5X4N5</accession>
<evidence type="ECO:0000313" key="4">
    <source>
        <dbReference type="Proteomes" id="UP001589707"/>
    </source>
</evidence>
<name>A0ABV5X4N5_9MICO</name>
<evidence type="ECO:0000256" key="1">
    <source>
        <dbReference type="SAM" id="MobiDB-lite"/>
    </source>
</evidence>
<organism evidence="3 4">
    <name type="scientific">Brevibacterium otitidis</name>
    <dbReference type="NCBI Taxonomy" id="53364"/>
    <lineage>
        <taxon>Bacteria</taxon>
        <taxon>Bacillati</taxon>
        <taxon>Actinomycetota</taxon>
        <taxon>Actinomycetes</taxon>
        <taxon>Micrococcales</taxon>
        <taxon>Brevibacteriaceae</taxon>
        <taxon>Brevibacterium</taxon>
    </lineage>
</organism>
<sequence>MNLPIKIVALTAAAVLLAPTAGSAVAANQGGESRVEAVRELAKGGGLDAEVESLAKFVTGKPGYQSLDVRKARASGASEIVVEVTKETVAANNYLVDAIMSGEKLESVSLESFPLVEEMMEASPSQDKETRNDEIPLAKAGVNACGDKKHPVPSKSPTRHQKKSSNPHAALRKAGFHRTAGYACGARGYKCASDYTQGRGISTKYGYCKSPRFRNQGYVTGKKTYWIQYGEPNPEIHNYSWPYLTWGAYVKWWHDKH</sequence>
<feature type="compositionally biased region" description="Basic residues" evidence="1">
    <location>
        <begin position="157"/>
        <end position="169"/>
    </location>
</feature>
<evidence type="ECO:0000256" key="2">
    <source>
        <dbReference type="SAM" id="SignalP"/>
    </source>
</evidence>
<comment type="caution">
    <text evidence="3">The sequence shown here is derived from an EMBL/GenBank/DDBJ whole genome shotgun (WGS) entry which is preliminary data.</text>
</comment>
<feature type="chain" id="PRO_5046476427" evidence="2">
    <location>
        <begin position="27"/>
        <end position="257"/>
    </location>
</feature>
<reference evidence="3 4" key="1">
    <citation type="submission" date="2024-09" db="EMBL/GenBank/DDBJ databases">
        <authorList>
            <person name="Sun Q."/>
            <person name="Mori K."/>
        </authorList>
    </citation>
    <scope>NUCLEOTIDE SEQUENCE [LARGE SCALE GENOMIC DNA]</scope>
    <source>
        <strain evidence="3 4">JCM 11683</strain>
    </source>
</reference>
<gene>
    <name evidence="3" type="ORF">ACFFN1_09795</name>
</gene>
<dbReference type="RefSeq" id="WP_376840540.1">
    <property type="nucleotide sequence ID" value="NZ_JBHMAU010000065.1"/>
</dbReference>
<dbReference type="Proteomes" id="UP001589707">
    <property type="component" value="Unassembled WGS sequence"/>
</dbReference>
<feature type="signal peptide" evidence="2">
    <location>
        <begin position="1"/>
        <end position="26"/>
    </location>
</feature>
<protein>
    <submittedName>
        <fullName evidence="3">Uncharacterized protein</fullName>
    </submittedName>
</protein>
<keyword evidence="4" id="KW-1185">Reference proteome</keyword>